<dbReference type="Pfam" id="PF00975">
    <property type="entry name" value="Thioesterase"/>
    <property type="match status" value="1"/>
</dbReference>
<dbReference type="EMBL" id="VIGB01000003">
    <property type="protein sequence ID" value="TQF02543.1"/>
    <property type="molecule type" value="Genomic_DNA"/>
</dbReference>
<dbReference type="PANTHER" id="PTHR11487">
    <property type="entry name" value="THIOESTERASE"/>
    <property type="match status" value="1"/>
</dbReference>
<comment type="caution">
    <text evidence="3">The sequence shown here is derived from an EMBL/GenBank/DDBJ whole genome shotgun (WGS) entry which is preliminary data.</text>
</comment>
<evidence type="ECO:0000256" key="1">
    <source>
        <dbReference type="ARBA" id="ARBA00007169"/>
    </source>
</evidence>
<keyword evidence="4" id="KW-1185">Reference proteome</keyword>
<dbReference type="InterPro" id="IPR012223">
    <property type="entry name" value="TEII"/>
</dbReference>
<accession>A0A540W0M6</accession>
<dbReference type="InterPro" id="IPR029058">
    <property type="entry name" value="AB_hydrolase_fold"/>
</dbReference>
<dbReference type="InterPro" id="IPR001031">
    <property type="entry name" value="Thioesterase"/>
</dbReference>
<dbReference type="Gene3D" id="3.40.50.1820">
    <property type="entry name" value="alpha/beta hydrolase"/>
    <property type="match status" value="1"/>
</dbReference>
<evidence type="ECO:0000313" key="4">
    <source>
        <dbReference type="Proteomes" id="UP000319103"/>
    </source>
</evidence>
<dbReference type="AlphaFoldDB" id="A0A540W0M6"/>
<comment type="similarity">
    <text evidence="1">Belongs to the thioesterase family.</text>
</comment>
<dbReference type="OrthoDB" id="3872750at2"/>
<sequence length="249" mass="26786">MGSTMAEQWFRCLTPPTATPRLRLLLFPHAGGAAGYFRAWGQAVPAGVEVLAVRYPGREDRFREPLIGSVAGLADPIAEACASLTDAPLAFFGHSMGAMVAYETARRLAGHSTLRAVFLSSRPAPGHETKRGLANATDAELVADLTELGGTDAEFLKYPELLELILPVLRNDYSVVDGYRPEPGAAPLELPVTGYLGDSERYVDEAGVAAWAERTNGPFALRSFTGGHFYLADHTQELLGDMLGRLGIR</sequence>
<name>A0A540W0M6_9ACTN</name>
<feature type="domain" description="Thioesterase" evidence="2">
    <location>
        <begin position="23"/>
        <end position="241"/>
    </location>
</feature>
<evidence type="ECO:0000259" key="2">
    <source>
        <dbReference type="Pfam" id="PF00975"/>
    </source>
</evidence>
<dbReference type="RefSeq" id="WP_141633235.1">
    <property type="nucleotide sequence ID" value="NZ_VIGB01000003.1"/>
</dbReference>
<dbReference type="PANTHER" id="PTHR11487:SF0">
    <property type="entry name" value="S-ACYL FATTY ACID SYNTHASE THIOESTERASE, MEDIUM CHAIN"/>
    <property type="match status" value="1"/>
</dbReference>
<organism evidence="3 4">
    <name type="scientific">Kitasatospora acidiphila</name>
    <dbReference type="NCBI Taxonomy" id="2567942"/>
    <lineage>
        <taxon>Bacteria</taxon>
        <taxon>Bacillati</taxon>
        <taxon>Actinomycetota</taxon>
        <taxon>Actinomycetes</taxon>
        <taxon>Kitasatosporales</taxon>
        <taxon>Streptomycetaceae</taxon>
        <taxon>Kitasatospora</taxon>
    </lineage>
</organism>
<protein>
    <submittedName>
        <fullName evidence="3">Thioesterase</fullName>
    </submittedName>
</protein>
<dbReference type="Proteomes" id="UP000319103">
    <property type="component" value="Unassembled WGS sequence"/>
</dbReference>
<dbReference type="GO" id="GO:0008610">
    <property type="term" value="P:lipid biosynthetic process"/>
    <property type="evidence" value="ECO:0007669"/>
    <property type="project" value="TreeGrafter"/>
</dbReference>
<proteinExistence type="inferred from homology"/>
<evidence type="ECO:0000313" key="3">
    <source>
        <dbReference type="EMBL" id="TQF02543.1"/>
    </source>
</evidence>
<dbReference type="SUPFAM" id="SSF53474">
    <property type="entry name" value="alpha/beta-Hydrolases"/>
    <property type="match status" value="1"/>
</dbReference>
<reference evidence="3 4" key="1">
    <citation type="submission" date="2019-06" db="EMBL/GenBank/DDBJ databases">
        <title>Description of Kitasatospora acidophila sp. nov. isolated from pine grove soil, and reclassification of Streptomyces novaecaesareae to Kitasatospora novaeceasareae comb. nov.</title>
        <authorList>
            <person name="Kim M.J."/>
        </authorList>
    </citation>
    <scope>NUCLEOTIDE SEQUENCE [LARGE SCALE GENOMIC DNA]</scope>
    <source>
        <strain evidence="3 4">MMS16-CNU292</strain>
    </source>
</reference>
<gene>
    <name evidence="3" type="ORF">E6W39_10015</name>
</gene>